<keyword evidence="5 7" id="KW-0234">DNA repair</keyword>
<evidence type="ECO:0000256" key="7">
    <source>
        <dbReference type="HAMAP-Rule" id="MF_03166"/>
    </source>
</evidence>
<dbReference type="CDD" id="cd10027">
    <property type="entry name" value="UDG-F1-like"/>
    <property type="match status" value="1"/>
</dbReference>
<evidence type="ECO:0000256" key="3">
    <source>
        <dbReference type="ARBA" id="ARBA00022801"/>
    </source>
</evidence>
<gene>
    <name evidence="7" type="primary">UNG1</name>
    <name evidence="12" type="ORF">BJ322DRAFT_1027935</name>
</gene>
<dbReference type="AlphaFoldDB" id="A0A9P6HPF3"/>
<dbReference type="SMART" id="SM00986">
    <property type="entry name" value="UDG"/>
    <property type="match status" value="1"/>
</dbReference>
<evidence type="ECO:0000313" key="12">
    <source>
        <dbReference type="EMBL" id="KAF9792244.1"/>
    </source>
</evidence>
<feature type="region of interest" description="Disordered" evidence="10">
    <location>
        <begin position="25"/>
        <end position="48"/>
    </location>
</feature>
<dbReference type="PANTHER" id="PTHR11264">
    <property type="entry name" value="URACIL-DNA GLYCOSYLASE"/>
    <property type="match status" value="1"/>
</dbReference>
<sequence length="313" mass="34411">MSPRAATQTTLDAVFGVNRKRGAAEVATASGSVPAEKRRKVSESEEVSTVVEPAAEESIPPTGDEVVDFIDNLEKDTMHESWYEALQGEFQKPYFKNLKSFLAKEYKSQTVYPPMKDIYSWSRLTPLDKVRVVVIGQDPYHDAGQAHGLAFSVLPPTKTPPSLRNIYKQVASDISGFKIPNHGDLTQVAEQGVLWLNTCLTVRAHKAHSHSKQGWETFTTAVLKAVTTRSITAEEGETRKGVVFLAWGAPALKICQSIGVSNSKKNLMLKSAHPSPLSARKGFLGNGHFKAANEWLKKEYGDDGLIDWTALNS</sequence>
<protein>
    <recommendedName>
        <fullName evidence="7 9">Uracil-DNA glycosylase</fullName>
        <shortName evidence="7">UDG</shortName>
        <ecNumber evidence="7 9">3.2.2.27</ecNumber>
    </recommendedName>
</protein>
<dbReference type="NCBIfam" id="NF003589">
    <property type="entry name" value="PRK05254.1-2"/>
    <property type="match status" value="1"/>
</dbReference>
<evidence type="ECO:0000256" key="10">
    <source>
        <dbReference type="SAM" id="MobiDB-lite"/>
    </source>
</evidence>
<accession>A0A9P6HPF3</accession>
<comment type="similarity">
    <text evidence="1 7 9">Belongs to the uracil-DNA glycosylase (UDG) superfamily. UNG family.</text>
</comment>
<comment type="catalytic activity">
    <reaction evidence="7 9">
        <text>Hydrolyzes single-stranded DNA or mismatched double-stranded DNA and polynucleotides, releasing free uracil.</text>
        <dbReference type="EC" id="3.2.2.27"/>
    </reaction>
</comment>
<evidence type="ECO:0000256" key="4">
    <source>
        <dbReference type="ARBA" id="ARBA00023128"/>
    </source>
</evidence>
<dbReference type="Gene3D" id="3.40.470.10">
    <property type="entry name" value="Uracil-DNA glycosylase-like domain"/>
    <property type="match status" value="1"/>
</dbReference>
<comment type="caution">
    <text evidence="12">The sequence shown here is derived from an EMBL/GenBank/DDBJ whole genome shotgun (WGS) entry which is preliminary data.</text>
</comment>
<dbReference type="FunFam" id="3.40.470.10:FF:000007">
    <property type="entry name" value="Uracil-DNA glycosylase"/>
    <property type="match status" value="1"/>
</dbReference>
<dbReference type="GO" id="GO:0005634">
    <property type="term" value="C:nucleus"/>
    <property type="evidence" value="ECO:0007669"/>
    <property type="project" value="UniProtKB-SubCell"/>
</dbReference>
<dbReference type="InterPro" id="IPR036895">
    <property type="entry name" value="Uracil-DNA_glycosylase-like_sf"/>
</dbReference>
<dbReference type="PROSITE" id="PS00130">
    <property type="entry name" value="U_DNA_GLYCOSYLASE"/>
    <property type="match status" value="1"/>
</dbReference>
<comment type="subcellular location">
    <subcellularLocation>
        <location evidence="7">Mitochondrion</location>
    </subcellularLocation>
    <subcellularLocation>
        <location evidence="7">Nucleus</location>
    </subcellularLocation>
</comment>
<keyword evidence="3 7" id="KW-0378">Hydrolase</keyword>
<dbReference type="EMBL" id="WIUZ02000001">
    <property type="protein sequence ID" value="KAF9792244.1"/>
    <property type="molecule type" value="Genomic_DNA"/>
</dbReference>
<evidence type="ECO:0000256" key="5">
    <source>
        <dbReference type="ARBA" id="ARBA00023204"/>
    </source>
</evidence>
<dbReference type="GO" id="GO:0005739">
    <property type="term" value="C:mitochondrion"/>
    <property type="evidence" value="ECO:0007669"/>
    <property type="project" value="UniProtKB-SubCell"/>
</dbReference>
<dbReference type="PANTHER" id="PTHR11264:SF0">
    <property type="entry name" value="URACIL-DNA GLYCOSYLASE"/>
    <property type="match status" value="1"/>
</dbReference>
<reference evidence="12" key="1">
    <citation type="journal article" date="2020" name="Nat. Commun.">
        <title>Large-scale genome sequencing of mycorrhizal fungi provides insights into the early evolution of symbiotic traits.</title>
        <authorList>
            <person name="Miyauchi S."/>
            <person name="Kiss E."/>
            <person name="Kuo A."/>
            <person name="Drula E."/>
            <person name="Kohler A."/>
            <person name="Sanchez-Garcia M."/>
            <person name="Morin E."/>
            <person name="Andreopoulos B."/>
            <person name="Barry K.W."/>
            <person name="Bonito G."/>
            <person name="Buee M."/>
            <person name="Carver A."/>
            <person name="Chen C."/>
            <person name="Cichocki N."/>
            <person name="Clum A."/>
            <person name="Culley D."/>
            <person name="Crous P.W."/>
            <person name="Fauchery L."/>
            <person name="Girlanda M."/>
            <person name="Hayes R.D."/>
            <person name="Keri Z."/>
            <person name="LaButti K."/>
            <person name="Lipzen A."/>
            <person name="Lombard V."/>
            <person name="Magnuson J."/>
            <person name="Maillard F."/>
            <person name="Murat C."/>
            <person name="Nolan M."/>
            <person name="Ohm R.A."/>
            <person name="Pangilinan J."/>
            <person name="Pereira M.F."/>
            <person name="Perotto S."/>
            <person name="Peter M."/>
            <person name="Pfister S."/>
            <person name="Riley R."/>
            <person name="Sitrit Y."/>
            <person name="Stielow J.B."/>
            <person name="Szollosi G."/>
            <person name="Zifcakova L."/>
            <person name="Stursova M."/>
            <person name="Spatafora J.W."/>
            <person name="Tedersoo L."/>
            <person name="Vaario L.M."/>
            <person name="Yamada A."/>
            <person name="Yan M."/>
            <person name="Wang P."/>
            <person name="Xu J."/>
            <person name="Bruns T."/>
            <person name="Baldrian P."/>
            <person name="Vilgalys R."/>
            <person name="Dunand C."/>
            <person name="Henrissat B."/>
            <person name="Grigoriev I.V."/>
            <person name="Hibbett D."/>
            <person name="Nagy L.G."/>
            <person name="Martin F.M."/>
        </authorList>
    </citation>
    <scope>NUCLEOTIDE SEQUENCE</scope>
    <source>
        <strain evidence="12">UH-Tt-Lm1</strain>
    </source>
</reference>
<dbReference type="InterPro" id="IPR002043">
    <property type="entry name" value="UDG_fam1"/>
</dbReference>
<feature type="domain" description="Uracil-DNA glycosylase-like" evidence="11">
    <location>
        <begin position="123"/>
        <end position="296"/>
    </location>
</feature>
<name>A0A9P6HPF3_9AGAM</name>
<dbReference type="OrthoDB" id="10031947at2759"/>
<dbReference type="HAMAP" id="MF_00148">
    <property type="entry name" value="UDG"/>
    <property type="match status" value="1"/>
</dbReference>
<dbReference type="GO" id="GO:0097510">
    <property type="term" value="P:base-excision repair, AP site formation via deaminated base removal"/>
    <property type="evidence" value="ECO:0007669"/>
    <property type="project" value="TreeGrafter"/>
</dbReference>
<dbReference type="SMART" id="SM00987">
    <property type="entry name" value="UreE_C"/>
    <property type="match status" value="1"/>
</dbReference>
<evidence type="ECO:0000256" key="1">
    <source>
        <dbReference type="ARBA" id="ARBA00008184"/>
    </source>
</evidence>
<reference evidence="12" key="2">
    <citation type="submission" date="2020-11" db="EMBL/GenBank/DDBJ databases">
        <authorList>
            <consortium name="DOE Joint Genome Institute"/>
            <person name="Kuo A."/>
            <person name="Miyauchi S."/>
            <person name="Kiss E."/>
            <person name="Drula E."/>
            <person name="Kohler A."/>
            <person name="Sanchez-Garcia M."/>
            <person name="Andreopoulos B."/>
            <person name="Barry K.W."/>
            <person name="Bonito G."/>
            <person name="Buee M."/>
            <person name="Carver A."/>
            <person name="Chen C."/>
            <person name="Cichocki N."/>
            <person name="Clum A."/>
            <person name="Culley D."/>
            <person name="Crous P.W."/>
            <person name="Fauchery L."/>
            <person name="Girlanda M."/>
            <person name="Hayes R."/>
            <person name="Keri Z."/>
            <person name="Labutti K."/>
            <person name="Lipzen A."/>
            <person name="Lombard V."/>
            <person name="Magnuson J."/>
            <person name="Maillard F."/>
            <person name="Morin E."/>
            <person name="Murat C."/>
            <person name="Nolan M."/>
            <person name="Ohm R."/>
            <person name="Pangilinan J."/>
            <person name="Pereira M."/>
            <person name="Perotto S."/>
            <person name="Peter M."/>
            <person name="Riley R."/>
            <person name="Sitrit Y."/>
            <person name="Stielow B."/>
            <person name="Szollosi G."/>
            <person name="Zifcakova L."/>
            <person name="Stursova M."/>
            <person name="Spatafora J.W."/>
            <person name="Tedersoo L."/>
            <person name="Vaario L.-M."/>
            <person name="Yamada A."/>
            <person name="Yan M."/>
            <person name="Wang P."/>
            <person name="Xu J."/>
            <person name="Bruns T."/>
            <person name="Baldrian P."/>
            <person name="Vilgalys R."/>
            <person name="Henrissat B."/>
            <person name="Grigoriev I.V."/>
            <person name="Hibbett D."/>
            <person name="Nagy L.G."/>
            <person name="Martin F.M."/>
        </authorList>
    </citation>
    <scope>NUCLEOTIDE SEQUENCE</scope>
    <source>
        <strain evidence="12">UH-Tt-Lm1</strain>
    </source>
</reference>
<keyword evidence="2 7" id="KW-0227">DNA damage</keyword>
<dbReference type="GO" id="GO:0004844">
    <property type="term" value="F:uracil DNA N-glycosylase activity"/>
    <property type="evidence" value="ECO:0007669"/>
    <property type="project" value="UniProtKB-UniRule"/>
</dbReference>
<comment type="function">
    <text evidence="7 9">Excises uracil residues from the DNA which can arise as a result of misincorporation of dUMP residues by DNA polymerase or due to deamination of cytosine.</text>
</comment>
<keyword evidence="13" id="KW-1185">Reference proteome</keyword>
<evidence type="ECO:0000256" key="9">
    <source>
        <dbReference type="RuleBase" id="RU003780"/>
    </source>
</evidence>
<dbReference type="NCBIfam" id="NF003588">
    <property type="entry name" value="PRK05254.1-1"/>
    <property type="match status" value="1"/>
</dbReference>
<dbReference type="NCBIfam" id="NF003592">
    <property type="entry name" value="PRK05254.1-5"/>
    <property type="match status" value="1"/>
</dbReference>
<keyword evidence="4 7" id="KW-0496">Mitochondrion</keyword>
<dbReference type="NCBIfam" id="TIGR00628">
    <property type="entry name" value="ung"/>
    <property type="match status" value="1"/>
</dbReference>
<evidence type="ECO:0000313" key="13">
    <source>
        <dbReference type="Proteomes" id="UP000736335"/>
    </source>
</evidence>
<evidence type="ECO:0000256" key="2">
    <source>
        <dbReference type="ARBA" id="ARBA00022763"/>
    </source>
</evidence>
<dbReference type="SUPFAM" id="SSF52141">
    <property type="entry name" value="Uracil-DNA glycosylase-like"/>
    <property type="match status" value="1"/>
</dbReference>
<proteinExistence type="inferred from homology"/>
<feature type="active site" description="Proton acceptor" evidence="7 8">
    <location>
        <position position="138"/>
    </location>
</feature>
<keyword evidence="6 7" id="KW-0539">Nucleus</keyword>
<dbReference type="Pfam" id="PF03167">
    <property type="entry name" value="UDG"/>
    <property type="match status" value="1"/>
</dbReference>
<dbReference type="Proteomes" id="UP000736335">
    <property type="component" value="Unassembled WGS sequence"/>
</dbReference>
<organism evidence="12 13">
    <name type="scientific">Thelephora terrestris</name>
    <dbReference type="NCBI Taxonomy" id="56493"/>
    <lineage>
        <taxon>Eukaryota</taxon>
        <taxon>Fungi</taxon>
        <taxon>Dikarya</taxon>
        <taxon>Basidiomycota</taxon>
        <taxon>Agaricomycotina</taxon>
        <taxon>Agaricomycetes</taxon>
        <taxon>Thelephorales</taxon>
        <taxon>Thelephoraceae</taxon>
        <taxon>Thelephora</taxon>
    </lineage>
</organism>
<evidence type="ECO:0000256" key="6">
    <source>
        <dbReference type="ARBA" id="ARBA00023242"/>
    </source>
</evidence>
<dbReference type="InterPro" id="IPR005122">
    <property type="entry name" value="Uracil-DNA_glycosylase-like"/>
</dbReference>
<dbReference type="InterPro" id="IPR018085">
    <property type="entry name" value="Ura-DNA_Glyclase_AS"/>
</dbReference>
<evidence type="ECO:0000256" key="8">
    <source>
        <dbReference type="PROSITE-ProRule" id="PRU10072"/>
    </source>
</evidence>
<evidence type="ECO:0000259" key="11">
    <source>
        <dbReference type="SMART" id="SM00986"/>
    </source>
</evidence>
<dbReference type="EC" id="3.2.2.27" evidence="7 9"/>